<dbReference type="EMBL" id="BKCJ011418216">
    <property type="protein sequence ID" value="GFD31860.1"/>
    <property type="molecule type" value="Genomic_DNA"/>
</dbReference>
<sequence>ASDSAGQARKETKPIKYYILLPLWTVDLPFSHGPKSSHDDGFKPSSDSGKKVDEDPRQESKYKDKKKEDNVNNTNNVNTISSTVNAAGTNEVNADGELPFDPDMPALVDISTFNFSSDHEDDGEEVDMINLDTSIQFSPTLTTRIHKDHPLDQVIRDFQSAT</sequence>
<feature type="region of interest" description="Disordered" evidence="1">
    <location>
        <begin position="30"/>
        <end position="100"/>
    </location>
</feature>
<reference evidence="2" key="1">
    <citation type="journal article" date="2019" name="Sci. Rep.">
        <title>Draft genome of Tanacetum cinerariifolium, the natural source of mosquito coil.</title>
        <authorList>
            <person name="Yamashiro T."/>
            <person name="Shiraishi A."/>
            <person name="Satake H."/>
            <person name="Nakayama K."/>
        </authorList>
    </citation>
    <scope>NUCLEOTIDE SEQUENCE</scope>
</reference>
<proteinExistence type="predicted"/>
<name>A0A699VB99_TANCI</name>
<organism evidence="2">
    <name type="scientific">Tanacetum cinerariifolium</name>
    <name type="common">Dalmatian daisy</name>
    <name type="synonym">Chrysanthemum cinerariifolium</name>
    <dbReference type="NCBI Taxonomy" id="118510"/>
    <lineage>
        <taxon>Eukaryota</taxon>
        <taxon>Viridiplantae</taxon>
        <taxon>Streptophyta</taxon>
        <taxon>Embryophyta</taxon>
        <taxon>Tracheophyta</taxon>
        <taxon>Spermatophyta</taxon>
        <taxon>Magnoliopsida</taxon>
        <taxon>eudicotyledons</taxon>
        <taxon>Gunneridae</taxon>
        <taxon>Pentapetalae</taxon>
        <taxon>asterids</taxon>
        <taxon>campanulids</taxon>
        <taxon>Asterales</taxon>
        <taxon>Asteraceae</taxon>
        <taxon>Asteroideae</taxon>
        <taxon>Anthemideae</taxon>
        <taxon>Anthemidinae</taxon>
        <taxon>Tanacetum</taxon>
    </lineage>
</organism>
<dbReference type="AlphaFoldDB" id="A0A699VB99"/>
<evidence type="ECO:0000313" key="2">
    <source>
        <dbReference type="EMBL" id="GFD31860.1"/>
    </source>
</evidence>
<protein>
    <submittedName>
        <fullName evidence="2">Uncharacterized protein</fullName>
    </submittedName>
</protein>
<accession>A0A699VB99</accession>
<gene>
    <name evidence="2" type="ORF">Tci_903829</name>
</gene>
<evidence type="ECO:0000256" key="1">
    <source>
        <dbReference type="SAM" id="MobiDB-lite"/>
    </source>
</evidence>
<feature type="compositionally biased region" description="Low complexity" evidence="1">
    <location>
        <begin position="71"/>
        <end position="85"/>
    </location>
</feature>
<comment type="caution">
    <text evidence="2">The sequence shown here is derived from an EMBL/GenBank/DDBJ whole genome shotgun (WGS) entry which is preliminary data.</text>
</comment>
<feature type="non-terminal residue" evidence="2">
    <location>
        <position position="1"/>
    </location>
</feature>
<feature type="compositionally biased region" description="Basic and acidic residues" evidence="1">
    <location>
        <begin position="36"/>
        <end position="70"/>
    </location>
</feature>